<sequence>MPRNIGSYAFLSEPFIKGLESHLNLLILDYNRYTQIIQIMLAIAVFVFSALFFIGAGYGKFQSKSFLWGITIPNKIAWVLMESPAFLVFFSFWLFAPKDRKYNAQLIACFIPFATHYFQRSFIFPLLMKGRGKMPILVVLMGVTFNIVNGVLQGNWIFHLSPHNYYNNLFKETHFYLGLVIFIFGMAVNIHSDHVIRTLRKPGDNNHYLPQKGFYKYVTSANYLGELIEWTGYAIVTWSYSGILFVIWTTANLVPRAFSIYNLYVKEFGSQVLLKKRIVPFIL</sequence>
<dbReference type="PIRSF" id="PIRSF015596">
    <property type="entry name" value="5_alpha-SR2"/>
    <property type="match status" value="1"/>
</dbReference>
<keyword evidence="8" id="KW-0521">NADP</keyword>
<dbReference type="GeneID" id="94830222"/>
<evidence type="ECO:0000313" key="21">
    <source>
        <dbReference type="Proteomes" id="UP000179807"/>
    </source>
</evidence>
<evidence type="ECO:0000256" key="15">
    <source>
        <dbReference type="ARBA" id="ARBA00041664"/>
    </source>
</evidence>
<gene>
    <name evidence="20" type="ORF">TRFO_10535</name>
</gene>
<evidence type="ECO:0000256" key="13">
    <source>
        <dbReference type="ARBA" id="ARBA00037789"/>
    </source>
</evidence>
<comment type="function">
    <text evidence="13">Converts testosterone into 5-alpha-dihydrotestosterone and progesterone or corticosterone into their corresponding 5-alpha-3-oxosteroids. It plays a central role in sexual differentiation and androgen physiology.</text>
</comment>
<dbReference type="InterPro" id="IPR001104">
    <property type="entry name" value="3-oxo-5_a-steroid_4-DH_C"/>
</dbReference>
<dbReference type="GO" id="GO:0005789">
    <property type="term" value="C:endoplasmic reticulum membrane"/>
    <property type="evidence" value="ECO:0007669"/>
    <property type="project" value="UniProtKB-SubCell"/>
</dbReference>
<evidence type="ECO:0000256" key="14">
    <source>
        <dbReference type="ARBA" id="ARBA00039428"/>
    </source>
</evidence>
<keyword evidence="12 18" id="KW-0472">Membrane</keyword>
<evidence type="ECO:0000256" key="9">
    <source>
        <dbReference type="ARBA" id="ARBA00022989"/>
    </source>
</evidence>
<evidence type="ECO:0000256" key="12">
    <source>
        <dbReference type="ARBA" id="ARBA00023136"/>
    </source>
</evidence>
<evidence type="ECO:0000256" key="8">
    <source>
        <dbReference type="ARBA" id="ARBA00022857"/>
    </source>
</evidence>
<keyword evidence="5" id="KW-0221">Differentiation</keyword>
<dbReference type="GO" id="GO:0030154">
    <property type="term" value="P:cell differentiation"/>
    <property type="evidence" value="ECO:0007669"/>
    <property type="project" value="UniProtKB-KW"/>
</dbReference>
<evidence type="ECO:0000256" key="3">
    <source>
        <dbReference type="ARBA" id="ARBA00007742"/>
    </source>
</evidence>
<dbReference type="OrthoDB" id="5788137at2759"/>
<evidence type="ECO:0000256" key="7">
    <source>
        <dbReference type="ARBA" id="ARBA00022848"/>
    </source>
</evidence>
<evidence type="ECO:0000256" key="6">
    <source>
        <dbReference type="ARBA" id="ARBA00022824"/>
    </source>
</evidence>
<keyword evidence="7" id="KW-0492">Microsome</keyword>
<keyword evidence="9 18" id="KW-1133">Transmembrane helix</keyword>
<keyword evidence="6" id="KW-0256">Endoplasmic reticulum</keyword>
<dbReference type="PANTHER" id="PTHR10556:SF57">
    <property type="entry name" value="3-OXO-5-ALPHA-STEROID 4-DEHYDROGENASE 1"/>
    <property type="match status" value="1"/>
</dbReference>
<comment type="catalytic activity">
    <reaction evidence="17">
        <text>androst-4-ene-3,17-dione + NADPH + H(+) = 5alpha-androstan-3,17-dione + NADP(+)</text>
        <dbReference type="Rhea" id="RHEA:50816"/>
        <dbReference type="ChEBI" id="CHEBI:15378"/>
        <dbReference type="ChEBI" id="CHEBI:15994"/>
        <dbReference type="ChEBI" id="CHEBI:16422"/>
        <dbReference type="ChEBI" id="CHEBI:57783"/>
        <dbReference type="ChEBI" id="CHEBI:58349"/>
    </reaction>
    <physiologicalReaction direction="left-to-right" evidence="17">
        <dbReference type="Rhea" id="RHEA:50817"/>
    </physiologicalReaction>
</comment>
<evidence type="ECO:0000256" key="11">
    <source>
        <dbReference type="ARBA" id="ARBA00023098"/>
    </source>
</evidence>
<accession>A0A1J4JD94</accession>
<protein>
    <recommendedName>
        <fullName evidence="14">3-oxo-5-alpha-steroid 4-dehydrogenase 1</fullName>
    </recommendedName>
    <alternativeName>
        <fullName evidence="15">SR type 1</fullName>
    </alternativeName>
    <alternativeName>
        <fullName evidence="16">Steroid 5-alpha-reductase 1</fullName>
    </alternativeName>
</protein>
<keyword evidence="10" id="KW-0560">Oxidoreductase</keyword>
<keyword evidence="11" id="KW-0443">Lipid metabolism</keyword>
<reference evidence="20" key="1">
    <citation type="submission" date="2016-10" db="EMBL/GenBank/DDBJ databases">
        <authorList>
            <person name="Benchimol M."/>
            <person name="Almeida L.G."/>
            <person name="Vasconcelos A.T."/>
            <person name="Perreira-Neves A."/>
            <person name="Rosa I.A."/>
            <person name="Tasca T."/>
            <person name="Bogo M.R."/>
            <person name="de Souza W."/>
        </authorList>
    </citation>
    <scope>NUCLEOTIDE SEQUENCE [LARGE SCALE GENOMIC DNA]</scope>
    <source>
        <strain evidence="20">K</strain>
    </source>
</reference>
<comment type="similarity">
    <text evidence="3">Belongs to the steroid 5-alpha reductase family.</text>
</comment>
<dbReference type="GO" id="GO:0003865">
    <property type="term" value="F:3-oxo-5-alpha-steroid 4-dehydrogenase activity"/>
    <property type="evidence" value="ECO:0007669"/>
    <property type="project" value="InterPro"/>
</dbReference>
<evidence type="ECO:0000256" key="4">
    <source>
        <dbReference type="ARBA" id="ARBA00022692"/>
    </source>
</evidence>
<dbReference type="InterPro" id="IPR016636">
    <property type="entry name" value="3-oxo-5-alpha-steroid_4-DH"/>
</dbReference>
<organism evidence="20 21">
    <name type="scientific">Tritrichomonas foetus</name>
    <dbReference type="NCBI Taxonomy" id="1144522"/>
    <lineage>
        <taxon>Eukaryota</taxon>
        <taxon>Metamonada</taxon>
        <taxon>Parabasalia</taxon>
        <taxon>Tritrichomonadida</taxon>
        <taxon>Tritrichomonadidae</taxon>
        <taxon>Tritrichomonas</taxon>
    </lineage>
</organism>
<dbReference type="VEuPathDB" id="TrichDB:TRFO_10535"/>
<feature type="transmembrane region" description="Helical" evidence="18">
    <location>
        <begin position="173"/>
        <end position="191"/>
    </location>
</feature>
<feature type="transmembrane region" description="Helical" evidence="18">
    <location>
        <begin position="76"/>
        <end position="96"/>
    </location>
</feature>
<evidence type="ECO:0000256" key="1">
    <source>
        <dbReference type="ARBA" id="ARBA00004477"/>
    </source>
</evidence>
<dbReference type="PROSITE" id="PS50244">
    <property type="entry name" value="S5A_REDUCTASE"/>
    <property type="match status" value="1"/>
</dbReference>
<feature type="transmembrane region" description="Helical" evidence="18">
    <location>
        <begin position="36"/>
        <end position="55"/>
    </location>
</feature>
<dbReference type="Pfam" id="PF02544">
    <property type="entry name" value="Steroid_dh"/>
    <property type="match status" value="1"/>
</dbReference>
<evidence type="ECO:0000256" key="5">
    <source>
        <dbReference type="ARBA" id="ARBA00022782"/>
    </source>
</evidence>
<evidence type="ECO:0000313" key="20">
    <source>
        <dbReference type="EMBL" id="OHS95397.1"/>
    </source>
</evidence>
<dbReference type="EMBL" id="MLAK01001248">
    <property type="protein sequence ID" value="OHS95397.1"/>
    <property type="molecule type" value="Genomic_DNA"/>
</dbReference>
<dbReference type="Proteomes" id="UP000179807">
    <property type="component" value="Unassembled WGS sequence"/>
</dbReference>
<name>A0A1J4JD94_9EUKA</name>
<comment type="subcellular location">
    <subcellularLocation>
        <location evidence="1">Endoplasmic reticulum membrane</location>
        <topology evidence="1">Multi-pass membrane protein</topology>
    </subcellularLocation>
    <subcellularLocation>
        <location evidence="2">Microsome membrane</location>
    </subcellularLocation>
</comment>
<evidence type="ECO:0000256" key="10">
    <source>
        <dbReference type="ARBA" id="ARBA00023002"/>
    </source>
</evidence>
<evidence type="ECO:0000256" key="18">
    <source>
        <dbReference type="SAM" id="Phobius"/>
    </source>
</evidence>
<keyword evidence="21" id="KW-1185">Reference proteome</keyword>
<dbReference type="PANTHER" id="PTHR10556">
    <property type="entry name" value="3-OXO-5-ALPHA-STEROID 4-DEHYDROGENASE"/>
    <property type="match status" value="1"/>
</dbReference>
<comment type="caution">
    <text evidence="20">The sequence shown here is derived from an EMBL/GenBank/DDBJ whole genome shotgun (WGS) entry which is preliminary data.</text>
</comment>
<evidence type="ECO:0000256" key="2">
    <source>
        <dbReference type="ARBA" id="ARBA00004524"/>
    </source>
</evidence>
<keyword evidence="4 18" id="KW-0812">Transmembrane</keyword>
<dbReference type="Gene3D" id="1.20.120.1630">
    <property type="match status" value="1"/>
</dbReference>
<evidence type="ECO:0000256" key="16">
    <source>
        <dbReference type="ARBA" id="ARBA00042579"/>
    </source>
</evidence>
<dbReference type="GO" id="GO:0006694">
    <property type="term" value="P:steroid biosynthetic process"/>
    <property type="evidence" value="ECO:0007669"/>
    <property type="project" value="TreeGrafter"/>
</dbReference>
<evidence type="ECO:0000256" key="17">
    <source>
        <dbReference type="ARBA" id="ARBA00049166"/>
    </source>
</evidence>
<dbReference type="RefSeq" id="XP_068348534.1">
    <property type="nucleotide sequence ID" value="XM_068495518.1"/>
</dbReference>
<dbReference type="InterPro" id="IPR039357">
    <property type="entry name" value="SRD5A/TECR"/>
</dbReference>
<dbReference type="FunFam" id="1.20.120.1630:FF:000014">
    <property type="entry name" value="Steroid 5-alpha reductase, putative"/>
    <property type="match status" value="1"/>
</dbReference>
<feature type="domain" description="3-oxo-5-alpha-steroid 4-dehydrogenase C-terminal" evidence="19">
    <location>
        <begin position="133"/>
        <end position="283"/>
    </location>
</feature>
<evidence type="ECO:0000259" key="19">
    <source>
        <dbReference type="Pfam" id="PF02544"/>
    </source>
</evidence>
<proteinExistence type="inferred from homology"/>
<feature type="transmembrane region" description="Helical" evidence="18">
    <location>
        <begin position="134"/>
        <end position="153"/>
    </location>
</feature>
<dbReference type="AlphaFoldDB" id="A0A1J4JD94"/>